<dbReference type="InterPro" id="IPR005503">
    <property type="entry name" value="FliL"/>
</dbReference>
<evidence type="ECO:0000256" key="9">
    <source>
        <dbReference type="ARBA" id="ARBA00023136"/>
    </source>
</evidence>
<keyword evidence="8 10" id="KW-1133">Transmembrane helix</keyword>
<feature type="transmembrane region" description="Helical" evidence="10">
    <location>
        <begin position="21"/>
        <end position="44"/>
    </location>
</feature>
<evidence type="ECO:0000256" key="4">
    <source>
        <dbReference type="ARBA" id="ARBA00022475"/>
    </source>
</evidence>
<evidence type="ECO:0000256" key="10">
    <source>
        <dbReference type="RuleBase" id="RU364125"/>
    </source>
</evidence>
<evidence type="ECO:0000313" key="12">
    <source>
        <dbReference type="Proteomes" id="UP000092634"/>
    </source>
</evidence>
<evidence type="ECO:0000256" key="8">
    <source>
        <dbReference type="ARBA" id="ARBA00022989"/>
    </source>
</evidence>
<dbReference type="GO" id="GO:0006935">
    <property type="term" value="P:chemotaxis"/>
    <property type="evidence" value="ECO:0007669"/>
    <property type="project" value="UniProtKB-KW"/>
</dbReference>
<keyword evidence="11" id="KW-0969">Cilium</keyword>
<evidence type="ECO:0000256" key="5">
    <source>
        <dbReference type="ARBA" id="ARBA00022500"/>
    </source>
</evidence>
<dbReference type="Proteomes" id="UP000092634">
    <property type="component" value="Unassembled WGS sequence"/>
</dbReference>
<evidence type="ECO:0000256" key="7">
    <source>
        <dbReference type="ARBA" id="ARBA00022779"/>
    </source>
</evidence>
<organism evidence="11 12">
    <name type="scientific">Janthinobacterium lividum</name>
    <dbReference type="NCBI Taxonomy" id="29581"/>
    <lineage>
        <taxon>Bacteria</taxon>
        <taxon>Pseudomonadati</taxon>
        <taxon>Pseudomonadota</taxon>
        <taxon>Betaproteobacteria</taxon>
        <taxon>Burkholderiales</taxon>
        <taxon>Oxalobacteraceae</taxon>
        <taxon>Janthinobacterium</taxon>
    </lineage>
</organism>
<dbReference type="PANTHER" id="PTHR35091:SF2">
    <property type="entry name" value="FLAGELLAR PROTEIN FLIL"/>
    <property type="match status" value="1"/>
</dbReference>
<dbReference type="AlphaFoldDB" id="A0A1E8PUK5"/>
<protein>
    <recommendedName>
        <fullName evidence="10">Flagellar protein FliL</fullName>
    </recommendedName>
</protein>
<sequence length="173" mass="18488">MKADPKADAGLAPAGASKKKLLIIVLAAVLLAGGIGGGAAWYFLHGKADKEEEAAPSKKKQKHAASKAGPPVFVPIDSFTVNLQPENGEQYLQIAFTLQVSSPEEMDLIKVNMPKVRSRLLLLLSGKKASELNTVEGKQQLAAEIINQVNQPFEGKGPEQDVTDVLFTAFIIQ</sequence>
<evidence type="ECO:0000256" key="3">
    <source>
        <dbReference type="ARBA" id="ARBA00008281"/>
    </source>
</evidence>
<dbReference type="Pfam" id="PF03748">
    <property type="entry name" value="FliL"/>
    <property type="match status" value="1"/>
</dbReference>
<keyword evidence="6 10" id="KW-0812">Transmembrane</keyword>
<comment type="caution">
    <text evidence="11">The sequence shown here is derived from an EMBL/GenBank/DDBJ whole genome shotgun (WGS) entry which is preliminary data.</text>
</comment>
<dbReference type="GO" id="GO:0071978">
    <property type="term" value="P:bacterial-type flagellum-dependent swarming motility"/>
    <property type="evidence" value="ECO:0007669"/>
    <property type="project" value="TreeGrafter"/>
</dbReference>
<comment type="function">
    <text evidence="1 10">Controls the rotational direction of flagella during chemotaxis.</text>
</comment>
<name>A0A1E8PUK5_9BURK</name>
<proteinExistence type="inferred from homology"/>
<reference evidence="11 12" key="1">
    <citation type="submission" date="2016-10" db="EMBL/GenBank/DDBJ databases">
        <title>Updated version of Genome Assembly of Janthinobacterium lividum ERGS5:01.</title>
        <authorList>
            <person name="Kumar R."/>
            <person name="Acharya V."/>
            <person name="Singh D."/>
        </authorList>
    </citation>
    <scope>NUCLEOTIDE SEQUENCE [LARGE SCALE GENOMIC DNA]</scope>
    <source>
        <strain evidence="11 12">ERGS5:01</strain>
    </source>
</reference>
<keyword evidence="11" id="KW-0282">Flagellum</keyword>
<keyword evidence="11" id="KW-0966">Cell projection</keyword>
<comment type="similarity">
    <text evidence="3 10">Belongs to the FliL family.</text>
</comment>
<dbReference type="PANTHER" id="PTHR35091">
    <property type="entry name" value="FLAGELLAR PROTEIN FLIL"/>
    <property type="match status" value="1"/>
</dbReference>
<dbReference type="NCBIfam" id="NF005435">
    <property type="entry name" value="PRK07021.1"/>
    <property type="match status" value="1"/>
</dbReference>
<evidence type="ECO:0000256" key="6">
    <source>
        <dbReference type="ARBA" id="ARBA00022692"/>
    </source>
</evidence>
<keyword evidence="9 10" id="KW-0472">Membrane</keyword>
<keyword evidence="4" id="KW-1003">Cell membrane</keyword>
<keyword evidence="7 10" id="KW-0283">Flagellar rotation</keyword>
<gene>
    <name evidence="11" type="ORF">BA896_013700</name>
</gene>
<keyword evidence="10" id="KW-0997">Cell inner membrane</keyword>
<dbReference type="GO" id="GO:0005886">
    <property type="term" value="C:plasma membrane"/>
    <property type="evidence" value="ECO:0007669"/>
    <property type="project" value="UniProtKB-SubCell"/>
</dbReference>
<comment type="subcellular location">
    <subcellularLocation>
        <location evidence="10">Cell inner membrane</location>
    </subcellularLocation>
    <subcellularLocation>
        <location evidence="2">Cell membrane</location>
        <topology evidence="2">Single-pass membrane protein</topology>
    </subcellularLocation>
</comment>
<dbReference type="GO" id="GO:0009425">
    <property type="term" value="C:bacterial-type flagellum basal body"/>
    <property type="evidence" value="ECO:0007669"/>
    <property type="project" value="InterPro"/>
</dbReference>
<dbReference type="EMBL" id="MAQB02000001">
    <property type="protein sequence ID" value="OFJ49757.1"/>
    <property type="molecule type" value="Genomic_DNA"/>
</dbReference>
<evidence type="ECO:0000256" key="2">
    <source>
        <dbReference type="ARBA" id="ARBA00004162"/>
    </source>
</evidence>
<evidence type="ECO:0000256" key="1">
    <source>
        <dbReference type="ARBA" id="ARBA00002254"/>
    </source>
</evidence>
<accession>A0A1E8PUK5</accession>
<keyword evidence="5 10" id="KW-0145">Chemotaxis</keyword>
<evidence type="ECO:0000313" key="11">
    <source>
        <dbReference type="EMBL" id="OFJ49757.1"/>
    </source>
</evidence>